<dbReference type="PANTHER" id="PTHR16897:SF2">
    <property type="entry name" value="OS03G0226600 PROTEIN"/>
    <property type="match status" value="1"/>
</dbReference>
<feature type="compositionally biased region" description="Polar residues" evidence="1">
    <location>
        <begin position="599"/>
        <end position="610"/>
    </location>
</feature>
<feature type="region of interest" description="Disordered" evidence="1">
    <location>
        <begin position="596"/>
        <end position="619"/>
    </location>
</feature>
<accession>A0A9R0K3Q5</accession>
<feature type="compositionally biased region" description="Basic and acidic residues" evidence="1">
    <location>
        <begin position="1159"/>
        <end position="1171"/>
    </location>
</feature>
<dbReference type="KEGG" id="soe:110796598"/>
<sequence>MPGLAAAQRNDQLLSNASSSYFSLSNNKNGSISSSNGFWSKHRNDINYNQLQKFWSELSSQARQDLLRIDKQTLFEQARKNMYCSRCNGLLLEGFMQIVMYGKSLQHDGANGQVPCSRLGISKDQMHGGMCTTPICQDETQDPSVHPWGGLITTRDGALSLLDCYLYSKSLKGLQNVFDSARARERERELLYPDACGGGGRGWISQGIASYGRGHGTRETCALHTARLSCDTLVDFWSALGEETRHSLLRMKEEDFIERLMYRFDSKRFCRDCRRNVIREFKELKELKRMRRKPRCTSWFCVADTAFQYEVSKDTVLADWHQTFMDSIGTYHHFEWAVGSGEGKSDILEFENVGMNGSVEVNGLDLDGLNACYITLRAWKLDGRVSDLSVKAHALKGRPCVHCRLVVGGGYVTITRGESVRRFFEHAEEAEEEEDDDSMDKDGNDLDGECSRPQKHAKSPELAREFLLDAATVIFKEQVEKAFREGTARQNAHSIFVCLALKLLEERIHVACKEIITLEKQMKLLEEEEKEKREEEERKEKKRNKEREKKLRRKERLREKDKDKKCSQTSETPILEISEETLSPCINEEASNIIRDSVSENGDTNVSESASPGYFDESSSNDYTASDFLNNSLDGIDGELADVKEGNGSFTSDSFKGTRWKLKAHRDFLQESSVKRSDRWRSLDNEAVAHHSESRYYDDPSENCIKGVNYFSKQSRTSPVKFTAKSSGPRFSHKVQCSNIRMTDRSDLHSCGCNQQNDYKAKVEPHMCGTRFNRDSRPISKMESASDVAKPAHRINKSSQADYVRDNCGKTRSKISSYSSASGRDLPHTKKVWEPVEPQKRCPRSNSDSDVTLRSRGLKTEENESTSEVCTNEIIEKFTGNSQVDDNARQFRGERSSQNGIQTDALYHPKEIAEEENDSCLMTSCNLNRASDFSASSSSSDNCSSCLSEGDSNTPSSNHQNLESSSITDSEDSSEQSEGREISVCVNSLSDGHDAGKAKSQKIEQEATHLTQSSSFSYECVGNHYPWNSPTKNSTQNVENGKLVNGMAPVQQGLFPSIHNSNISFPVFQAPSPVGYYHQNSVPWSAASANGMMAYPHPNHYLLTSPISYGLNGDSHFCMPYSHVQHLASPFMNSHQIPVYQPVHTANIMNPKDQTSTPEVRDPSGESRRENVVSGQHPGDVPSKGVSDQLNLNQFNTKNTGFSLFQFGGPVATLPTYRSSVQSSDEQKAGDLTSCHVEGDHACSKEETTIEEYNLFASRNGMHFSIF</sequence>
<feature type="compositionally biased region" description="Polar residues" evidence="1">
    <location>
        <begin position="950"/>
        <end position="962"/>
    </location>
</feature>
<name>A0A9R0K3Q5_SPIOL</name>
<evidence type="ECO:0000313" key="2">
    <source>
        <dbReference type="Proteomes" id="UP000813463"/>
    </source>
</evidence>
<proteinExistence type="predicted"/>
<feature type="compositionally biased region" description="Acidic residues" evidence="1">
    <location>
        <begin position="428"/>
        <end position="439"/>
    </location>
</feature>
<dbReference type="OrthoDB" id="567691at2759"/>
<feature type="region of interest" description="Disordered" evidence="1">
    <location>
        <begin position="944"/>
        <end position="981"/>
    </location>
</feature>
<feature type="compositionally biased region" description="Basic and acidic residues" evidence="1">
    <location>
        <begin position="556"/>
        <end position="566"/>
    </location>
</feature>
<feature type="region of interest" description="Disordered" evidence="1">
    <location>
        <begin position="527"/>
        <end position="572"/>
    </location>
</feature>
<dbReference type="PANTHER" id="PTHR16897">
    <property type="entry name" value="OS10G0105400 PROTEIN"/>
    <property type="match status" value="1"/>
</dbReference>
<feature type="region of interest" description="Disordered" evidence="1">
    <location>
        <begin position="427"/>
        <end position="458"/>
    </location>
</feature>
<evidence type="ECO:0000256" key="1">
    <source>
        <dbReference type="SAM" id="MobiDB-lite"/>
    </source>
</evidence>
<dbReference type="GeneID" id="110796598"/>
<reference evidence="2" key="1">
    <citation type="journal article" date="2021" name="Nat. Commun.">
        <title>Genomic analyses provide insights into spinach domestication and the genetic basis of agronomic traits.</title>
        <authorList>
            <person name="Cai X."/>
            <person name="Sun X."/>
            <person name="Xu C."/>
            <person name="Sun H."/>
            <person name="Wang X."/>
            <person name="Ge C."/>
            <person name="Zhang Z."/>
            <person name="Wang Q."/>
            <person name="Fei Z."/>
            <person name="Jiao C."/>
            <person name="Wang Q."/>
        </authorList>
    </citation>
    <scope>NUCLEOTIDE SEQUENCE [LARGE SCALE GENOMIC DNA]</scope>
    <source>
        <strain evidence="2">cv. Varoflay</strain>
    </source>
</reference>
<gene>
    <name evidence="3" type="primary">LOC110796598</name>
</gene>
<evidence type="ECO:0000313" key="3">
    <source>
        <dbReference type="RefSeq" id="XP_021857349.1"/>
    </source>
</evidence>
<feature type="region of interest" description="Disordered" evidence="1">
    <location>
        <begin position="780"/>
        <end position="868"/>
    </location>
</feature>
<dbReference type="Proteomes" id="UP000813463">
    <property type="component" value="Chromosome 3"/>
</dbReference>
<feature type="compositionally biased region" description="Basic and acidic residues" evidence="1">
    <location>
        <begin position="527"/>
        <end position="549"/>
    </location>
</feature>
<feature type="compositionally biased region" description="Basic and acidic residues" evidence="1">
    <location>
        <begin position="825"/>
        <end position="840"/>
    </location>
</feature>
<evidence type="ECO:0008006" key="4">
    <source>
        <dbReference type="Google" id="ProtNLM"/>
    </source>
</evidence>
<dbReference type="AlphaFoldDB" id="A0A9R0K3Q5"/>
<feature type="compositionally biased region" description="Basic and acidic residues" evidence="1">
    <location>
        <begin position="440"/>
        <end position="458"/>
    </location>
</feature>
<reference evidence="3" key="2">
    <citation type="submission" date="2025-08" db="UniProtKB">
        <authorList>
            <consortium name="RefSeq"/>
        </authorList>
    </citation>
    <scope>IDENTIFICATION</scope>
    <source>
        <tissue evidence="3">Leaf</tissue>
    </source>
</reference>
<keyword evidence="2" id="KW-1185">Reference proteome</keyword>
<protein>
    <recommendedName>
        <fullName evidence="4">Stress response protein NST1</fullName>
    </recommendedName>
</protein>
<dbReference type="RefSeq" id="XP_021857349.1">
    <property type="nucleotide sequence ID" value="XM_022001657.2"/>
</dbReference>
<feature type="region of interest" description="Disordered" evidence="1">
    <location>
        <begin position="1147"/>
        <end position="1186"/>
    </location>
</feature>
<organism evidence="2 3">
    <name type="scientific">Spinacia oleracea</name>
    <name type="common">Spinach</name>
    <dbReference type="NCBI Taxonomy" id="3562"/>
    <lineage>
        <taxon>Eukaryota</taxon>
        <taxon>Viridiplantae</taxon>
        <taxon>Streptophyta</taxon>
        <taxon>Embryophyta</taxon>
        <taxon>Tracheophyta</taxon>
        <taxon>Spermatophyta</taxon>
        <taxon>Magnoliopsida</taxon>
        <taxon>eudicotyledons</taxon>
        <taxon>Gunneridae</taxon>
        <taxon>Pentapetalae</taxon>
        <taxon>Caryophyllales</taxon>
        <taxon>Chenopodiaceae</taxon>
        <taxon>Chenopodioideae</taxon>
        <taxon>Anserineae</taxon>
        <taxon>Spinacia</taxon>
    </lineage>
</organism>